<evidence type="ECO:0000313" key="2">
    <source>
        <dbReference type="Proteomes" id="UP001283361"/>
    </source>
</evidence>
<sequence>MYFYGYTYDIPYTTFLLSEAPIIKTDDHLLVRMSDASHHGNADCSGVFGGRPCSEQQAIQHGRHFTSAVMRSKLRKRRCHVSLALCPADER</sequence>
<evidence type="ECO:0000313" key="1">
    <source>
        <dbReference type="EMBL" id="KAK3773883.1"/>
    </source>
</evidence>
<name>A0AAE0ZRB1_9GAST</name>
<accession>A0AAE0ZRB1</accession>
<comment type="caution">
    <text evidence="1">The sequence shown here is derived from an EMBL/GenBank/DDBJ whole genome shotgun (WGS) entry which is preliminary data.</text>
</comment>
<protein>
    <submittedName>
        <fullName evidence="1">Uncharacterized protein</fullName>
    </submittedName>
</protein>
<gene>
    <name evidence="1" type="ORF">RRG08_036573</name>
</gene>
<dbReference type="EMBL" id="JAWDGP010003486">
    <property type="protein sequence ID" value="KAK3773883.1"/>
    <property type="molecule type" value="Genomic_DNA"/>
</dbReference>
<reference evidence="1" key="1">
    <citation type="journal article" date="2023" name="G3 (Bethesda)">
        <title>A reference genome for the long-term kleptoplast-retaining sea slug Elysia crispata morphotype clarki.</title>
        <authorList>
            <person name="Eastman K.E."/>
            <person name="Pendleton A.L."/>
            <person name="Shaikh M.A."/>
            <person name="Suttiyut T."/>
            <person name="Ogas R."/>
            <person name="Tomko P."/>
            <person name="Gavelis G."/>
            <person name="Widhalm J.R."/>
            <person name="Wisecaver J.H."/>
        </authorList>
    </citation>
    <scope>NUCLEOTIDE SEQUENCE</scope>
    <source>
        <strain evidence="1">ECLA1</strain>
    </source>
</reference>
<dbReference type="Proteomes" id="UP001283361">
    <property type="component" value="Unassembled WGS sequence"/>
</dbReference>
<keyword evidence="2" id="KW-1185">Reference proteome</keyword>
<proteinExistence type="predicted"/>
<dbReference type="AlphaFoldDB" id="A0AAE0ZRB1"/>
<organism evidence="1 2">
    <name type="scientific">Elysia crispata</name>
    <name type="common">lettuce slug</name>
    <dbReference type="NCBI Taxonomy" id="231223"/>
    <lineage>
        <taxon>Eukaryota</taxon>
        <taxon>Metazoa</taxon>
        <taxon>Spiralia</taxon>
        <taxon>Lophotrochozoa</taxon>
        <taxon>Mollusca</taxon>
        <taxon>Gastropoda</taxon>
        <taxon>Heterobranchia</taxon>
        <taxon>Euthyneura</taxon>
        <taxon>Panpulmonata</taxon>
        <taxon>Sacoglossa</taxon>
        <taxon>Placobranchoidea</taxon>
        <taxon>Plakobranchidae</taxon>
        <taxon>Elysia</taxon>
    </lineage>
</organism>